<keyword evidence="1" id="KW-0560">Oxidoreductase</keyword>
<dbReference type="EMBL" id="CP064787">
    <property type="protein sequence ID" value="QSG04533.1"/>
    <property type="molecule type" value="Genomic_DNA"/>
</dbReference>
<dbReference type="PANTHER" id="PTHR42845">
    <property type="entry name" value="COENZYME F420-REDUCING HYDROGENASE, GAMMA SUBUNIT"/>
    <property type="match status" value="1"/>
</dbReference>
<evidence type="ECO:0000259" key="2">
    <source>
        <dbReference type="Pfam" id="PF01058"/>
    </source>
</evidence>
<evidence type="ECO:0000313" key="3">
    <source>
        <dbReference type="EMBL" id="QSG04533.1"/>
    </source>
</evidence>
<name>A0A897MZK9_9EURY</name>
<dbReference type="SUPFAM" id="SSF56770">
    <property type="entry name" value="HydA/Nqo6-like"/>
    <property type="match status" value="1"/>
</dbReference>
<dbReference type="Proteomes" id="UP000663525">
    <property type="component" value="Chromosome"/>
</dbReference>
<dbReference type="Gene3D" id="3.40.50.700">
    <property type="entry name" value="NADH:ubiquinone oxidoreductase-like, 20kDa subunit"/>
    <property type="match status" value="1"/>
</dbReference>
<reference evidence="3" key="1">
    <citation type="submission" date="2020-11" db="EMBL/GenBank/DDBJ databases">
        <title>Carbohydrate-dependent, anaerobic sulfur respiration: A novel catabolism in halophilic archaea.</title>
        <authorList>
            <person name="Sorokin D.Y."/>
            <person name="Messina E."/>
            <person name="Smedile F."/>
            <person name="La Cono V."/>
            <person name="Hallsworth J.E."/>
            <person name="Yakimov M.M."/>
        </authorList>
    </citation>
    <scope>NUCLEOTIDE SEQUENCE</scope>
    <source>
        <strain evidence="3">HSR12-1</strain>
    </source>
</reference>
<dbReference type="GeneID" id="68853832"/>
<protein>
    <submittedName>
        <fullName evidence="3">Coenzyme F420-reducing hydrogenase, gamma subunit</fullName>
    </submittedName>
</protein>
<dbReference type="GO" id="GO:0051536">
    <property type="term" value="F:iron-sulfur cluster binding"/>
    <property type="evidence" value="ECO:0007669"/>
    <property type="project" value="InterPro"/>
</dbReference>
<evidence type="ECO:0000313" key="4">
    <source>
        <dbReference type="Proteomes" id="UP000663525"/>
    </source>
</evidence>
<dbReference type="InterPro" id="IPR051349">
    <property type="entry name" value="Hydrogenase_assoc-protein"/>
</dbReference>
<dbReference type="AlphaFoldDB" id="A0A897MZK9"/>
<feature type="domain" description="NADH:ubiquinone oxidoreductase-like 20kDa subunit" evidence="2">
    <location>
        <begin position="15"/>
        <end position="159"/>
    </location>
</feature>
<accession>A0A897MZK9</accession>
<dbReference type="PANTHER" id="PTHR42845:SF1">
    <property type="entry name" value="HYDROGENASE SMALL SUBUNIT"/>
    <property type="match status" value="1"/>
</dbReference>
<proteinExistence type="predicted"/>
<sequence length="267" mass="29491">MTSKPKVAFFDFAGCEGDQLEVINLEERLLDLVEVVEVVSFREAMSEHSDDYEIAFVEGSITTPHDVERLEEVRSNADTVIAIGSCAAFGGINSIRNEQDFETVKERTYGEDAAMFDDPDAELFDSFEHAQPAKAFVEVEYEVPGCPIDGEEFIQTVTAILQGGDPSLANHPVCVDCKLAENTCAFDRGEICLGPITRGGGCDATCVSQGTRCWGCRGLVDNPAEDAYSEVLQEYGVTTDELLNEFTLYWSWQREHGPQADMQEVEQ</sequence>
<organism evidence="3 4">
    <name type="scientific">Halapricum desulfuricans</name>
    <dbReference type="NCBI Taxonomy" id="2841257"/>
    <lineage>
        <taxon>Archaea</taxon>
        <taxon>Methanobacteriati</taxon>
        <taxon>Methanobacteriota</taxon>
        <taxon>Stenosarchaea group</taxon>
        <taxon>Halobacteria</taxon>
        <taxon>Halobacteriales</taxon>
        <taxon>Haloarculaceae</taxon>
        <taxon>Halapricum</taxon>
    </lineage>
</organism>
<dbReference type="GO" id="GO:0016491">
    <property type="term" value="F:oxidoreductase activity"/>
    <property type="evidence" value="ECO:0007669"/>
    <property type="project" value="UniProtKB-KW"/>
</dbReference>
<gene>
    <name evidence="3" type="primary">frhG</name>
    <name evidence="3" type="ORF">HSR121_0174</name>
</gene>
<dbReference type="InterPro" id="IPR037024">
    <property type="entry name" value="NiFe_Hase_small_N_sf"/>
</dbReference>
<dbReference type="Pfam" id="PF01058">
    <property type="entry name" value="Oxidored_q6"/>
    <property type="match status" value="1"/>
</dbReference>
<dbReference type="RefSeq" id="WP_229113994.1">
    <property type="nucleotide sequence ID" value="NZ_CP064787.1"/>
</dbReference>
<evidence type="ECO:0000256" key="1">
    <source>
        <dbReference type="ARBA" id="ARBA00023002"/>
    </source>
</evidence>
<dbReference type="InterPro" id="IPR006137">
    <property type="entry name" value="NADH_UbQ_OxRdtase-like_20kDa"/>
</dbReference>